<evidence type="ECO:0000313" key="3">
    <source>
        <dbReference type="Proteomes" id="UP000011960"/>
    </source>
</evidence>
<protein>
    <submittedName>
        <fullName evidence="2">Uncharacterized protein</fullName>
    </submittedName>
</protein>
<keyword evidence="1" id="KW-1133">Transmembrane helix</keyword>
<sequence length="160" mass="18089">MRLFSCKRVDTWLSIAQKTVVIIGLLASGWFFFLREETSPHVKLEMEPKMMPGCVLRVIVTIENLGGHVWTLDSAVTRLYQPSLERRPSPSDLSLLEVGTQILQMDHALRANESTAIGFTIEPTERSTHSFFVVQTALNIAEENQRWLRVQESSVLSDGC</sequence>
<reference evidence="2 3" key="1">
    <citation type="journal article" date="2013" name="Genome Announc.">
        <title>Genome Sequence of Hydrothermal Arsenic-Respiring Bacterium Marinobacter santoriniensis NKSG1T.</title>
        <authorList>
            <person name="Handley K.M."/>
            <person name="Upton M."/>
            <person name="Beatson S.A."/>
            <person name="Hery M."/>
            <person name="Lloyd J.R."/>
        </authorList>
    </citation>
    <scope>NUCLEOTIDE SEQUENCE [LARGE SCALE GENOMIC DNA]</scope>
    <source>
        <strain evidence="2 3">NKSG1</strain>
    </source>
</reference>
<keyword evidence="3" id="KW-1185">Reference proteome</keyword>
<keyword evidence="1" id="KW-0812">Transmembrane</keyword>
<gene>
    <name evidence="2" type="ORF">MSNKSG1_05723</name>
</gene>
<keyword evidence="1" id="KW-0472">Membrane</keyword>
<comment type="caution">
    <text evidence="2">The sequence shown here is derived from an EMBL/GenBank/DDBJ whole genome shotgun (WGS) entry which is preliminary data.</text>
</comment>
<dbReference type="EMBL" id="APAT01000014">
    <property type="protein sequence ID" value="EMP56421.1"/>
    <property type="molecule type" value="Genomic_DNA"/>
</dbReference>
<dbReference type="AlphaFoldDB" id="M7CS37"/>
<name>M7CS37_9GAMM</name>
<dbReference type="RefSeq" id="WP_008938294.1">
    <property type="nucleotide sequence ID" value="NZ_APAT01000014.1"/>
</dbReference>
<evidence type="ECO:0000313" key="2">
    <source>
        <dbReference type="EMBL" id="EMP56421.1"/>
    </source>
</evidence>
<proteinExistence type="predicted"/>
<organism evidence="2 3">
    <name type="scientific">Marinobacter santoriniensis NKSG1</name>
    <dbReference type="NCBI Taxonomy" id="1288826"/>
    <lineage>
        <taxon>Bacteria</taxon>
        <taxon>Pseudomonadati</taxon>
        <taxon>Pseudomonadota</taxon>
        <taxon>Gammaproteobacteria</taxon>
        <taxon>Pseudomonadales</taxon>
        <taxon>Marinobacteraceae</taxon>
        <taxon>Marinobacter</taxon>
    </lineage>
</organism>
<accession>M7CS37</accession>
<dbReference type="Proteomes" id="UP000011960">
    <property type="component" value="Unassembled WGS sequence"/>
</dbReference>
<evidence type="ECO:0000256" key="1">
    <source>
        <dbReference type="SAM" id="Phobius"/>
    </source>
</evidence>
<feature type="transmembrane region" description="Helical" evidence="1">
    <location>
        <begin position="12"/>
        <end position="33"/>
    </location>
</feature>